<protein>
    <submittedName>
        <fullName evidence="1">Uncharacterized protein</fullName>
    </submittedName>
</protein>
<evidence type="ECO:0000313" key="2">
    <source>
        <dbReference type="Proteomes" id="UP001348817"/>
    </source>
</evidence>
<keyword evidence="1" id="KW-0614">Plasmid</keyword>
<proteinExistence type="predicted"/>
<dbReference type="AlphaFoldDB" id="A0AAU9CKR6"/>
<name>A0AAU9CKR6_9BACT</name>
<organism evidence="1 2">
    <name type="scientific">Fulvitalea axinellae</name>
    <dbReference type="NCBI Taxonomy" id="1182444"/>
    <lineage>
        <taxon>Bacteria</taxon>
        <taxon>Pseudomonadati</taxon>
        <taxon>Bacteroidota</taxon>
        <taxon>Cytophagia</taxon>
        <taxon>Cytophagales</taxon>
        <taxon>Persicobacteraceae</taxon>
        <taxon>Fulvitalea</taxon>
    </lineage>
</organism>
<dbReference type="EMBL" id="AP025319">
    <property type="protein sequence ID" value="BDD12629.1"/>
    <property type="molecule type" value="Genomic_DNA"/>
</dbReference>
<gene>
    <name evidence="1" type="ORF">FUAX_50610</name>
</gene>
<keyword evidence="2" id="KW-1185">Reference proteome</keyword>
<geneLocation type="plasmid" evidence="1 2">
    <name>pFA5</name>
</geneLocation>
<sequence length="451" mass="51673">MSPPRSPFAVAQALYTPEEFGGRVGALEDAEPEERFGDEFFGEVDRTLSEYARVSELVEQLGKLPAEVSGKKRGEPCPIRMREWAFTKEQLSVLDRLEHRCYDWLNGKINYMGRQRPFVASVLDLLNDIQAEHERLTYRMMTREYRLWTPDLEEGCDEYGLANDAWTRLLTDSGRLVVSVRNSEYTESPHQRFPGFRAVAMSRLLRLMSRPFGRNLVNQLAFGDKKVAVYPNDKQKEGVGVGIWRGSRKGPYEGRFKEPPTREKPFPEMRATEGCDAFVTLSLPHSQDAGRLCFDDSWTEEQFGKLDIDFATAMREGEMPEAEEEELAVSIRERQDSDELTELAKGLGTVTLLPGFLSLGHELGHAKHMTHGDYRSAPADLYNPDNGAERFWGNNEEHFAITQYENKIREEHGLRPRKWHIITNYMNANVAFPRLPKKDRTMFLARTGAPN</sequence>
<reference evidence="1 2" key="1">
    <citation type="submission" date="2021-12" db="EMBL/GenBank/DDBJ databases">
        <title>Genome sequencing of bacteria with rrn-lacking chromosome and rrn-plasmid.</title>
        <authorList>
            <person name="Anda M."/>
            <person name="Iwasaki W."/>
        </authorList>
    </citation>
    <scope>NUCLEOTIDE SEQUENCE [LARGE SCALE GENOMIC DNA]</scope>
    <source>
        <strain evidence="1 2">DSM 100852</strain>
        <plasmid evidence="1 2">pFA5</plasmid>
    </source>
</reference>
<evidence type="ECO:0000313" key="1">
    <source>
        <dbReference type="EMBL" id="BDD12629.1"/>
    </source>
</evidence>
<dbReference type="Proteomes" id="UP001348817">
    <property type="component" value="Plasmid pFA5"/>
</dbReference>
<accession>A0AAU9CKR6</accession>
<dbReference type="KEGG" id="fax:FUAX_50610"/>
<dbReference type="RefSeq" id="WP_338395778.1">
    <property type="nucleotide sequence ID" value="NZ_AP025319.1"/>
</dbReference>